<dbReference type="RefSeq" id="WP_119932494.1">
    <property type="nucleotide sequence ID" value="NZ_JAAVUN010000001.1"/>
</dbReference>
<evidence type="ECO:0000313" key="9">
    <source>
        <dbReference type="Proteomes" id="UP000521379"/>
    </source>
</evidence>
<dbReference type="GO" id="GO:0012505">
    <property type="term" value="C:endomembrane system"/>
    <property type="evidence" value="ECO:0007669"/>
    <property type="project" value="UniProtKB-SubCell"/>
</dbReference>
<evidence type="ECO:0000256" key="1">
    <source>
        <dbReference type="ARBA" id="ARBA00004127"/>
    </source>
</evidence>
<evidence type="ECO:0000259" key="7">
    <source>
        <dbReference type="Pfam" id="PF02656"/>
    </source>
</evidence>
<reference evidence="8 9" key="1">
    <citation type="submission" date="2020-02" db="EMBL/GenBank/DDBJ databases">
        <authorList>
            <person name="Sun Q."/>
        </authorList>
    </citation>
    <scope>NUCLEOTIDE SEQUENCE [LARGE SCALE GENOMIC DNA]</scope>
    <source>
        <strain evidence="8 9">YIM 13062</strain>
    </source>
</reference>
<dbReference type="EMBL" id="JAAVUN010000001">
    <property type="protein sequence ID" value="NKE08446.1"/>
    <property type="molecule type" value="Genomic_DNA"/>
</dbReference>
<proteinExistence type="predicted"/>
<name>A0A846U3V2_9MICC</name>
<organism evidence="8 9">
    <name type="scientific">Kocuria subflava</name>
    <dbReference type="NCBI Taxonomy" id="1736139"/>
    <lineage>
        <taxon>Bacteria</taxon>
        <taxon>Bacillati</taxon>
        <taxon>Actinomycetota</taxon>
        <taxon>Actinomycetes</taxon>
        <taxon>Micrococcales</taxon>
        <taxon>Micrococcaceae</taxon>
        <taxon>Kocuria</taxon>
    </lineage>
</organism>
<dbReference type="InterPro" id="IPR003807">
    <property type="entry name" value="DUF202"/>
</dbReference>
<dbReference type="AlphaFoldDB" id="A0A846U3V2"/>
<dbReference type="Pfam" id="PF02656">
    <property type="entry name" value="DUF202"/>
    <property type="match status" value="1"/>
</dbReference>
<evidence type="ECO:0000256" key="6">
    <source>
        <dbReference type="SAM" id="Phobius"/>
    </source>
</evidence>
<evidence type="ECO:0000313" key="8">
    <source>
        <dbReference type="EMBL" id="NKE08446.1"/>
    </source>
</evidence>
<feature type="compositionally biased region" description="Basic and acidic residues" evidence="5">
    <location>
        <begin position="1"/>
        <end position="15"/>
    </location>
</feature>
<accession>A0A846U3V2</accession>
<keyword evidence="3 6" id="KW-1133">Transmembrane helix</keyword>
<evidence type="ECO:0000256" key="3">
    <source>
        <dbReference type="ARBA" id="ARBA00022989"/>
    </source>
</evidence>
<evidence type="ECO:0000256" key="4">
    <source>
        <dbReference type="ARBA" id="ARBA00023136"/>
    </source>
</evidence>
<evidence type="ECO:0000256" key="5">
    <source>
        <dbReference type="SAM" id="MobiDB-lite"/>
    </source>
</evidence>
<feature type="domain" description="DUF202" evidence="7">
    <location>
        <begin position="39"/>
        <end position="106"/>
    </location>
</feature>
<sequence>MADSPHEPEHSERTPPQHLAQRTGLSARVLGGGIEPDPRFTLANERTFLAWIRTALAFLAGGVALEAFAGDVFPVVVRTGLAVALLLIGMVIAAGATLRWIRLERAMRHSLPLPLPWIAPILAVGAAVATGVMLAVLLLP</sequence>
<comment type="subcellular location">
    <subcellularLocation>
        <location evidence="1">Endomembrane system</location>
        <topology evidence="1">Multi-pass membrane protein</topology>
    </subcellularLocation>
</comment>
<feature type="transmembrane region" description="Helical" evidence="6">
    <location>
        <begin position="113"/>
        <end position="139"/>
    </location>
</feature>
<keyword evidence="4 6" id="KW-0472">Membrane</keyword>
<keyword evidence="9" id="KW-1185">Reference proteome</keyword>
<protein>
    <submittedName>
        <fullName evidence="8">DUF202 domain-containing protein</fullName>
    </submittedName>
</protein>
<gene>
    <name evidence="8" type="ORF">GTW58_00465</name>
</gene>
<dbReference type="Proteomes" id="UP000521379">
    <property type="component" value="Unassembled WGS sequence"/>
</dbReference>
<evidence type="ECO:0000256" key="2">
    <source>
        <dbReference type="ARBA" id="ARBA00022692"/>
    </source>
</evidence>
<feature type="transmembrane region" description="Helical" evidence="6">
    <location>
        <begin position="81"/>
        <end position="101"/>
    </location>
</feature>
<feature type="transmembrane region" description="Helical" evidence="6">
    <location>
        <begin position="48"/>
        <end position="69"/>
    </location>
</feature>
<keyword evidence="2 6" id="KW-0812">Transmembrane</keyword>
<feature type="region of interest" description="Disordered" evidence="5">
    <location>
        <begin position="1"/>
        <end position="22"/>
    </location>
</feature>
<comment type="caution">
    <text evidence="8">The sequence shown here is derived from an EMBL/GenBank/DDBJ whole genome shotgun (WGS) entry which is preliminary data.</text>
</comment>